<dbReference type="EMBL" id="HBUF01197588">
    <property type="protein sequence ID" value="CAG6660641.1"/>
    <property type="molecule type" value="Transcribed_RNA"/>
</dbReference>
<organism evidence="1">
    <name type="scientific">Cacopsylla melanoneura</name>
    <dbReference type="NCBI Taxonomy" id="428564"/>
    <lineage>
        <taxon>Eukaryota</taxon>
        <taxon>Metazoa</taxon>
        <taxon>Ecdysozoa</taxon>
        <taxon>Arthropoda</taxon>
        <taxon>Hexapoda</taxon>
        <taxon>Insecta</taxon>
        <taxon>Pterygota</taxon>
        <taxon>Neoptera</taxon>
        <taxon>Paraneoptera</taxon>
        <taxon>Hemiptera</taxon>
        <taxon>Sternorrhyncha</taxon>
        <taxon>Psylloidea</taxon>
        <taxon>Psyllidae</taxon>
        <taxon>Psyllinae</taxon>
        <taxon>Cacopsylla</taxon>
    </lineage>
</organism>
<dbReference type="AlphaFoldDB" id="A0A8D8RZS6"/>
<evidence type="ECO:0000313" key="1">
    <source>
        <dbReference type="EMBL" id="CAG6660639.1"/>
    </source>
</evidence>
<accession>A0A8D8RZS6</accession>
<protein>
    <submittedName>
        <fullName evidence="1">Uncharacterized protein</fullName>
    </submittedName>
</protein>
<name>A0A8D8RZS6_9HEMI</name>
<dbReference type="EMBL" id="HBUF01197586">
    <property type="protein sequence ID" value="CAG6660637.1"/>
    <property type="molecule type" value="Transcribed_RNA"/>
</dbReference>
<reference evidence="1" key="1">
    <citation type="submission" date="2021-05" db="EMBL/GenBank/DDBJ databases">
        <authorList>
            <person name="Alioto T."/>
            <person name="Alioto T."/>
            <person name="Gomez Garrido J."/>
        </authorList>
    </citation>
    <scope>NUCLEOTIDE SEQUENCE</scope>
</reference>
<proteinExistence type="predicted"/>
<dbReference type="EMBL" id="HBUF01197589">
    <property type="protein sequence ID" value="CAG6660643.1"/>
    <property type="molecule type" value="Transcribed_RNA"/>
</dbReference>
<dbReference type="EMBL" id="HBUF01197587">
    <property type="protein sequence ID" value="CAG6660639.1"/>
    <property type="molecule type" value="Transcribed_RNA"/>
</dbReference>
<sequence length="176" mass="20024">MTHCLQSHLPHHLFPPPTCTITTDFRTPITMAWPSFHLMDSPWSPLAPLQFPLRKPLFTPSRRMPLPLLIRAVKLLRTELPSCTLNMHLCSCLHSNISILLCLLNLSTRSPRRTLPPTSTPRQDSPWWVPLQPAPLQKAYNISCISSRLHRPMCTTLRPPCTPCLSTMIPPTILTR</sequence>